<gene>
    <name evidence="2" type="ORF">LWF01_13230</name>
</gene>
<accession>A0ABY8QQ05</accession>
<proteinExistence type="predicted"/>
<evidence type="ECO:0000313" key="3">
    <source>
        <dbReference type="Proteomes" id="UP001209083"/>
    </source>
</evidence>
<feature type="transmembrane region" description="Helical" evidence="1">
    <location>
        <begin position="182"/>
        <end position="207"/>
    </location>
</feature>
<keyword evidence="1" id="KW-1133">Transmembrane helix</keyword>
<sequence length="214" mass="22350">MNLLVGVLVALATALFFESALGRLQLLIGRGAGGGRGSERPERPEAVIGPLTRHFRSKRPSIGDNGVDDGLVMDLVAVGLHSGLAPNRALEVVAAAVGEGGADLATLGRSLLLEQADEAISEQPDDQHSRRSALTRDIASTIRFAHLTGAPAAGLIQSRVEELRRRRVREAQAAAGRLGVRLVLPLGLCILPAFIALGVMPVVISLVSDLATAL</sequence>
<keyword evidence="3" id="KW-1185">Reference proteome</keyword>
<dbReference type="RefSeq" id="WP_349637840.1">
    <property type="nucleotide sequence ID" value="NZ_CP090958.1"/>
</dbReference>
<reference evidence="2 3" key="1">
    <citation type="submission" date="2023-05" db="EMBL/GenBank/DDBJ databases">
        <title>Lithophilousrod everest ZFBP1038 complete genpme.</title>
        <authorList>
            <person name="Tian M."/>
        </authorList>
    </citation>
    <scope>NUCLEOTIDE SEQUENCE [LARGE SCALE GENOMIC DNA]</scope>
    <source>
        <strain evidence="2 3">ZFBP1038</strain>
    </source>
</reference>
<keyword evidence="1" id="KW-0472">Membrane</keyword>
<dbReference type="Proteomes" id="UP001209083">
    <property type="component" value="Chromosome"/>
</dbReference>
<dbReference type="EMBL" id="CP090958">
    <property type="protein sequence ID" value="WGW11057.1"/>
    <property type="molecule type" value="Genomic_DNA"/>
</dbReference>
<evidence type="ECO:0000313" key="2">
    <source>
        <dbReference type="EMBL" id="WGW11057.1"/>
    </source>
</evidence>
<keyword evidence="1" id="KW-0812">Transmembrane</keyword>
<evidence type="ECO:0008006" key="4">
    <source>
        <dbReference type="Google" id="ProtNLM"/>
    </source>
</evidence>
<organism evidence="2 3">
    <name type="scientific">Saxibacter everestensis</name>
    <dbReference type="NCBI Taxonomy" id="2909229"/>
    <lineage>
        <taxon>Bacteria</taxon>
        <taxon>Bacillati</taxon>
        <taxon>Actinomycetota</taxon>
        <taxon>Actinomycetes</taxon>
        <taxon>Micrococcales</taxon>
        <taxon>Brevibacteriaceae</taxon>
        <taxon>Saxibacter</taxon>
    </lineage>
</organism>
<evidence type="ECO:0000256" key="1">
    <source>
        <dbReference type="SAM" id="Phobius"/>
    </source>
</evidence>
<name>A0ABY8QQ05_9MICO</name>
<protein>
    <recommendedName>
        <fullName evidence="4">Type II secretion system protein GspF domain-containing protein</fullName>
    </recommendedName>
</protein>